<organism evidence="1">
    <name type="scientific">uncultured Caudovirales phage</name>
    <dbReference type="NCBI Taxonomy" id="2100421"/>
    <lineage>
        <taxon>Viruses</taxon>
        <taxon>Duplodnaviria</taxon>
        <taxon>Heunggongvirae</taxon>
        <taxon>Uroviricota</taxon>
        <taxon>Caudoviricetes</taxon>
        <taxon>Peduoviridae</taxon>
        <taxon>Maltschvirus</taxon>
        <taxon>Maltschvirus maltsch</taxon>
    </lineage>
</organism>
<proteinExistence type="predicted"/>
<name>A0A6J5L7F0_9CAUD</name>
<gene>
    <name evidence="1" type="ORF">UFOVP116_391</name>
</gene>
<sequence length="52" mass="5986">MNVPFLIRLMEYCREDAKSDVELHIIAEHLIDLAANGTTATMQHINKIFQTE</sequence>
<reference evidence="1" key="1">
    <citation type="submission" date="2020-04" db="EMBL/GenBank/DDBJ databases">
        <authorList>
            <person name="Chiriac C."/>
            <person name="Salcher M."/>
            <person name="Ghai R."/>
            <person name="Kavagutti S V."/>
        </authorList>
    </citation>
    <scope>NUCLEOTIDE SEQUENCE</scope>
</reference>
<accession>A0A6J5L7F0</accession>
<evidence type="ECO:0000313" key="1">
    <source>
        <dbReference type="EMBL" id="CAB4130341.1"/>
    </source>
</evidence>
<dbReference type="EMBL" id="LR796237">
    <property type="protein sequence ID" value="CAB4130341.1"/>
    <property type="molecule type" value="Genomic_DNA"/>
</dbReference>
<protein>
    <submittedName>
        <fullName evidence="1">Uncharacterized protein</fullName>
    </submittedName>
</protein>